<dbReference type="Proteomes" id="UP000887226">
    <property type="component" value="Unassembled WGS sequence"/>
</dbReference>
<dbReference type="PROSITE" id="PS50082">
    <property type="entry name" value="WD_REPEATS_2"/>
    <property type="match status" value="1"/>
</dbReference>
<dbReference type="EMBL" id="MU253770">
    <property type="protein sequence ID" value="KAG9247525.1"/>
    <property type="molecule type" value="Genomic_DNA"/>
</dbReference>
<dbReference type="PANTHER" id="PTHR43991">
    <property type="entry name" value="WD REPEAT PROTEIN (AFU_ORTHOLOGUE AFUA_8G05640)-RELATED"/>
    <property type="match status" value="1"/>
</dbReference>
<feature type="region of interest" description="Disordered" evidence="2">
    <location>
        <begin position="1"/>
        <end position="22"/>
    </location>
</feature>
<dbReference type="AlphaFoldDB" id="A0A9P7Z8W7"/>
<comment type="caution">
    <text evidence="3">The sequence shown here is derived from an EMBL/GenBank/DDBJ whole genome shotgun (WGS) entry which is preliminary data.</text>
</comment>
<feature type="region of interest" description="Disordered" evidence="2">
    <location>
        <begin position="42"/>
        <end position="93"/>
    </location>
</feature>
<dbReference type="PANTHER" id="PTHR43991:SF12">
    <property type="entry name" value="WD REPEAT PROTEIN (AFU_ORTHOLOGUE AFUA_8G05640)"/>
    <property type="match status" value="1"/>
</dbReference>
<name>A0A9P7Z8W7_9HELO</name>
<dbReference type="PROSITE" id="PS50294">
    <property type="entry name" value="WD_REPEATS_REGION"/>
    <property type="match status" value="1"/>
</dbReference>
<dbReference type="SUPFAM" id="SSF50978">
    <property type="entry name" value="WD40 repeat-like"/>
    <property type="match status" value="1"/>
</dbReference>
<keyword evidence="4" id="KW-1185">Reference proteome</keyword>
<gene>
    <name evidence="3" type="ORF">BJ878DRAFT_171854</name>
</gene>
<reference evidence="3" key="1">
    <citation type="journal article" date="2021" name="IMA Fungus">
        <title>Genomic characterization of three marine fungi, including Emericellopsis atlantica sp. nov. with signatures of a generalist lifestyle and marine biomass degradation.</title>
        <authorList>
            <person name="Hagestad O.C."/>
            <person name="Hou L."/>
            <person name="Andersen J.H."/>
            <person name="Hansen E.H."/>
            <person name="Altermark B."/>
            <person name="Li C."/>
            <person name="Kuhnert E."/>
            <person name="Cox R.J."/>
            <person name="Crous P.W."/>
            <person name="Spatafora J.W."/>
            <person name="Lail K."/>
            <person name="Amirebrahimi M."/>
            <person name="Lipzen A."/>
            <person name="Pangilinan J."/>
            <person name="Andreopoulos W."/>
            <person name="Hayes R.D."/>
            <person name="Ng V."/>
            <person name="Grigoriev I.V."/>
            <person name="Jackson S.A."/>
            <person name="Sutton T.D.S."/>
            <person name="Dobson A.D.W."/>
            <person name="Rama T."/>
        </authorList>
    </citation>
    <scope>NUCLEOTIDE SEQUENCE</scope>
    <source>
        <strain evidence="3">TRa3180A</strain>
    </source>
</reference>
<evidence type="ECO:0000313" key="3">
    <source>
        <dbReference type="EMBL" id="KAG9247525.1"/>
    </source>
</evidence>
<dbReference type="InterPro" id="IPR036322">
    <property type="entry name" value="WD40_repeat_dom_sf"/>
</dbReference>
<sequence>MLSTPLTPPLQHHILGSPHSTGAPLKLEVSNLDLQQHHSIATPASLGDTGGQDYDDRPELAGGSPTYCIVYENPSDVDQDTSDGRAAQPPSSAVFFPNTAASYAVELNEELDMLDTEAMGDENYDSMMQNQVSLWPVDFPDNDPTDHVWDDEPMFDNGPPHQVPELLQIHADLPTAMSNLSQQLQHIQDGQEFGEFGFPDMPYGTENSTVPFHFDSIPLPVLVPNASLSNFQSSTVQHPGVSFPGAAGVSGLGVDGVSLPSSQTNEPQVPLPASILPHAPQAHVYLHNSYIFNSDELVDDGNSEADPDEVEEQYNMGLADFLNWWARRSSSSWEQEPRRRPSGPDHNSIVAQRDVEQLPPMETKDLQGDHCDIQGINWKELGVSRFEARQMRRRTFTNYTNLRSIVAGPWNPRLDGSQLPDDMDYFKFRRMDFDPDINLAHFQLRNLLTCVSKDHVFYAGRHKVMHYKPVGSHDYPCSPTVAMDLTTPSAQSSHYGIQVSTLTTGHHILVAGGFNGEYGVVNLRTPEATKHCEGILTDHSNAITNHVQVHLSRHSSLPLATFASNDNVLRIIDVNTNRIISSQGFDMAVNCSAISPDQRLRVIVGDTQKVMICNSETGEILQELDGHRDYGFACDWADDGWTVATGNQDRFIKIWDARKWKNASGVSNPIRTIATEMAGVRKLKFSPIGSGKRVLVAAEPADFISVIDAETFNSKQSLSFFGEIAGFDFTNDGQDLLVGNCDPMRGGIMQFERCGLDSGASYGFEEGSRKRARIDPGGFDWLSREEDVSMHPKSRRPHVHRSRNPAQLGFDMPIF</sequence>
<protein>
    <submittedName>
        <fullName evidence="3">WD40-repeat-containing domain protein</fullName>
    </submittedName>
</protein>
<dbReference type="OrthoDB" id="20669at2759"/>
<keyword evidence="1" id="KW-0853">WD repeat</keyword>
<evidence type="ECO:0000256" key="2">
    <source>
        <dbReference type="SAM" id="MobiDB-lite"/>
    </source>
</evidence>
<dbReference type="SMART" id="SM00320">
    <property type="entry name" value="WD40"/>
    <property type="match status" value="3"/>
</dbReference>
<dbReference type="InterPro" id="IPR015943">
    <property type="entry name" value="WD40/YVTN_repeat-like_dom_sf"/>
</dbReference>
<proteinExistence type="predicted"/>
<accession>A0A9P7Z8W7</accession>
<feature type="repeat" description="WD" evidence="1">
    <location>
        <begin position="624"/>
        <end position="656"/>
    </location>
</feature>
<dbReference type="Gene3D" id="2.130.10.10">
    <property type="entry name" value="YVTN repeat-like/Quinoprotein amine dehydrogenase"/>
    <property type="match status" value="1"/>
</dbReference>
<dbReference type="InterPro" id="IPR001680">
    <property type="entry name" value="WD40_rpt"/>
</dbReference>
<evidence type="ECO:0000256" key="1">
    <source>
        <dbReference type="PROSITE-ProRule" id="PRU00221"/>
    </source>
</evidence>
<evidence type="ECO:0000313" key="4">
    <source>
        <dbReference type="Proteomes" id="UP000887226"/>
    </source>
</evidence>
<organism evidence="3 4">
    <name type="scientific">Calycina marina</name>
    <dbReference type="NCBI Taxonomy" id="1763456"/>
    <lineage>
        <taxon>Eukaryota</taxon>
        <taxon>Fungi</taxon>
        <taxon>Dikarya</taxon>
        <taxon>Ascomycota</taxon>
        <taxon>Pezizomycotina</taxon>
        <taxon>Leotiomycetes</taxon>
        <taxon>Helotiales</taxon>
        <taxon>Pezizellaceae</taxon>
        <taxon>Calycina</taxon>
    </lineage>
</organism>